<organism evidence="4 5">
    <name type="scientific">Maccoyibacter intestinihominis</name>
    <dbReference type="NCBI Taxonomy" id="3133499"/>
    <lineage>
        <taxon>Bacteria</taxon>
        <taxon>Bacillati</taxon>
        <taxon>Bacillota</taxon>
        <taxon>Clostridia</taxon>
        <taxon>Lachnospirales</taxon>
        <taxon>Lachnospiraceae</taxon>
        <taxon>Maccoyibacter</taxon>
    </lineage>
</organism>
<dbReference type="Proteomes" id="UP001454489">
    <property type="component" value="Unassembled WGS sequence"/>
</dbReference>
<accession>A0ABV1HE23</accession>
<name>A0ABV1HE23_9FIRM</name>
<dbReference type="PANTHER" id="PTHR33495:SF2">
    <property type="entry name" value="ANTI-SIGMA FACTOR ANTAGONIST TM_1081-RELATED"/>
    <property type="match status" value="1"/>
</dbReference>
<keyword evidence="5" id="KW-1185">Reference proteome</keyword>
<dbReference type="Pfam" id="PF01740">
    <property type="entry name" value="STAS"/>
    <property type="match status" value="1"/>
</dbReference>
<dbReference type="Gene3D" id="3.30.750.24">
    <property type="entry name" value="STAS domain"/>
    <property type="match status" value="1"/>
</dbReference>
<dbReference type="EMBL" id="JBBMEX010000008">
    <property type="protein sequence ID" value="MEQ2557958.1"/>
    <property type="molecule type" value="Genomic_DNA"/>
</dbReference>
<evidence type="ECO:0000259" key="3">
    <source>
        <dbReference type="PROSITE" id="PS50801"/>
    </source>
</evidence>
<evidence type="ECO:0000256" key="1">
    <source>
        <dbReference type="ARBA" id="ARBA00009013"/>
    </source>
</evidence>
<dbReference type="PROSITE" id="PS50801">
    <property type="entry name" value="STAS"/>
    <property type="match status" value="1"/>
</dbReference>
<dbReference type="SUPFAM" id="SSF52091">
    <property type="entry name" value="SpoIIaa-like"/>
    <property type="match status" value="1"/>
</dbReference>
<dbReference type="RefSeq" id="WP_177963199.1">
    <property type="nucleotide sequence ID" value="NZ_JBBMEX010000008.1"/>
</dbReference>
<comment type="caution">
    <text evidence="4">The sequence shown here is derived from an EMBL/GenBank/DDBJ whole genome shotgun (WGS) entry which is preliminary data.</text>
</comment>
<gene>
    <name evidence="4" type="ORF">WMO43_08760</name>
</gene>
<evidence type="ECO:0000313" key="5">
    <source>
        <dbReference type="Proteomes" id="UP001454489"/>
    </source>
</evidence>
<evidence type="ECO:0000256" key="2">
    <source>
        <dbReference type="RuleBase" id="RU003749"/>
    </source>
</evidence>
<dbReference type="CDD" id="cd07043">
    <property type="entry name" value="STAS_anti-anti-sigma_factors"/>
    <property type="match status" value="1"/>
</dbReference>
<dbReference type="PANTHER" id="PTHR33495">
    <property type="entry name" value="ANTI-SIGMA FACTOR ANTAGONIST TM_1081-RELATED-RELATED"/>
    <property type="match status" value="1"/>
</dbReference>
<dbReference type="InterPro" id="IPR003658">
    <property type="entry name" value="Anti-sigma_ant"/>
</dbReference>
<feature type="domain" description="STAS" evidence="3">
    <location>
        <begin position="1"/>
        <end position="107"/>
    </location>
</feature>
<evidence type="ECO:0000313" key="4">
    <source>
        <dbReference type="EMBL" id="MEQ2557958.1"/>
    </source>
</evidence>
<sequence length="107" mass="12426">MIFQYELKDNSLRVMVPKELDHHSSIDLRSQTDMLLQTYHVKNLVFDFKDTEFMDSSGIGMMIGRCKNMDFTGGEVRAEHMNGRIRKIFLLSGLHKMVKIEEGGEEE</sequence>
<dbReference type="InterPro" id="IPR002645">
    <property type="entry name" value="STAS_dom"/>
</dbReference>
<comment type="similarity">
    <text evidence="1 2">Belongs to the anti-sigma-factor antagonist family.</text>
</comment>
<dbReference type="InterPro" id="IPR036513">
    <property type="entry name" value="STAS_dom_sf"/>
</dbReference>
<proteinExistence type="inferred from homology"/>
<dbReference type="NCBIfam" id="TIGR00377">
    <property type="entry name" value="ant_ant_sig"/>
    <property type="match status" value="1"/>
</dbReference>
<reference evidence="4 5" key="1">
    <citation type="submission" date="2024-03" db="EMBL/GenBank/DDBJ databases">
        <title>Human intestinal bacterial collection.</title>
        <authorList>
            <person name="Pauvert C."/>
            <person name="Hitch T.C.A."/>
            <person name="Clavel T."/>
        </authorList>
    </citation>
    <scope>NUCLEOTIDE SEQUENCE [LARGE SCALE GENOMIC DNA]</scope>
    <source>
        <strain evidence="4 5">CLA-AA-H185</strain>
    </source>
</reference>
<protein>
    <recommendedName>
        <fullName evidence="2">Anti-sigma factor antagonist</fullName>
    </recommendedName>
</protein>